<name>A0A0N4TP38_BRUPA</name>
<dbReference type="EMBL" id="UZAD01013180">
    <property type="protein sequence ID" value="VDN91440.1"/>
    <property type="molecule type" value="Genomic_DNA"/>
</dbReference>
<gene>
    <name evidence="1" type="ORF">BPAG_LOCUS10254</name>
</gene>
<dbReference type="AlphaFoldDB" id="A0A0N4TP38"/>
<accession>A0A0N4TP38</accession>
<evidence type="ECO:0000313" key="1">
    <source>
        <dbReference type="EMBL" id="VDN91440.1"/>
    </source>
</evidence>
<dbReference type="Proteomes" id="UP000278627">
    <property type="component" value="Unassembled WGS sequence"/>
</dbReference>
<reference evidence="1 2" key="2">
    <citation type="submission" date="2018-11" db="EMBL/GenBank/DDBJ databases">
        <authorList>
            <consortium name="Pathogen Informatics"/>
        </authorList>
    </citation>
    <scope>NUCLEOTIDE SEQUENCE [LARGE SCALE GENOMIC DNA]</scope>
</reference>
<protein>
    <submittedName>
        <fullName evidence="1 3">Uncharacterized protein</fullName>
    </submittedName>
</protein>
<dbReference type="Pfam" id="PF12150">
    <property type="entry name" value="MFP2b"/>
    <property type="match status" value="1"/>
</dbReference>
<organism evidence="3">
    <name type="scientific">Brugia pahangi</name>
    <name type="common">Filarial nematode worm</name>
    <dbReference type="NCBI Taxonomy" id="6280"/>
    <lineage>
        <taxon>Eukaryota</taxon>
        <taxon>Metazoa</taxon>
        <taxon>Ecdysozoa</taxon>
        <taxon>Nematoda</taxon>
        <taxon>Chromadorea</taxon>
        <taxon>Rhabditida</taxon>
        <taxon>Spirurina</taxon>
        <taxon>Spiruromorpha</taxon>
        <taxon>Filarioidea</taxon>
        <taxon>Onchocercidae</taxon>
        <taxon>Brugia</taxon>
    </lineage>
</organism>
<evidence type="ECO:0000313" key="3">
    <source>
        <dbReference type="WBParaSite" id="BPAG_0001029201-mRNA-1"/>
    </source>
</evidence>
<evidence type="ECO:0000313" key="2">
    <source>
        <dbReference type="Proteomes" id="UP000278627"/>
    </source>
</evidence>
<reference evidence="3" key="1">
    <citation type="submission" date="2017-02" db="UniProtKB">
        <authorList>
            <consortium name="WormBaseParasite"/>
        </authorList>
    </citation>
    <scope>IDENTIFICATION</scope>
</reference>
<keyword evidence="2" id="KW-1185">Reference proteome</keyword>
<sequence length="77" mass="9324">MNEHLIQLIHRFRIIRYEYLYAVPIHDRAWNNGVLECSFPYKKAELTSIKDLGGQIQVLHYIRYFNTKVIITIWFLV</sequence>
<dbReference type="InterPro" id="IPR021010">
    <property type="entry name" value="Cytosolic_motility_protein"/>
</dbReference>
<proteinExistence type="predicted"/>
<dbReference type="SUPFAM" id="SSF141739">
    <property type="entry name" value="MFPT repeat-like"/>
    <property type="match status" value="1"/>
</dbReference>
<dbReference type="WBParaSite" id="BPAG_0001029201-mRNA-1">
    <property type="protein sequence ID" value="BPAG_0001029201-mRNA-1"/>
    <property type="gene ID" value="BPAG_0001029201"/>
</dbReference>